<dbReference type="InterPro" id="IPR004839">
    <property type="entry name" value="Aminotransferase_I/II_large"/>
</dbReference>
<accession>A0ABS6XWD3</accession>
<dbReference type="GO" id="GO:0008483">
    <property type="term" value="F:transaminase activity"/>
    <property type="evidence" value="ECO:0007669"/>
    <property type="project" value="UniProtKB-KW"/>
</dbReference>
<evidence type="ECO:0000259" key="2">
    <source>
        <dbReference type="Pfam" id="PF00155"/>
    </source>
</evidence>
<organism evidence="3 4">
    <name type="scientific">Flavobacterium taihuense</name>
    <dbReference type="NCBI Taxonomy" id="2857508"/>
    <lineage>
        <taxon>Bacteria</taxon>
        <taxon>Pseudomonadati</taxon>
        <taxon>Bacteroidota</taxon>
        <taxon>Flavobacteriia</taxon>
        <taxon>Flavobacteriales</taxon>
        <taxon>Flavobacteriaceae</taxon>
        <taxon>Flavobacterium</taxon>
    </lineage>
</organism>
<dbReference type="InterPro" id="IPR050087">
    <property type="entry name" value="AON_synthase_class-II"/>
</dbReference>
<keyword evidence="1" id="KW-0808">Transferase</keyword>
<dbReference type="PANTHER" id="PTHR13693">
    <property type="entry name" value="CLASS II AMINOTRANSFERASE/8-AMINO-7-OXONONANOATE SYNTHASE"/>
    <property type="match status" value="1"/>
</dbReference>
<sequence>MQLNEIPNRVFYKEGEEFFYFGGTNYLGVTTLPEFQNILSDSLQKWGTSYGSSRSANIQLGIYKIAEDLLAKQIGTEAAVTVSSGMLAGKLVLEQLQHITDLVFHFPNTHPALLHPFSLPLIQNGKLNPFLLDPTVSRIGIVADAIPSLEVTPIDLRILKDIPSSKIITLLLDESHSIGILGNEGQGVLNQYELPSNVHQKISIASLGKAMGLSGGVIAGDSLFIDEIKKQQNFVGASGMNPAFLETFVNAQNIYHLQRKQLNDNLNYVAENLIPNKAFTFTSTYPAIYFDQEELLQLLLENNIIPTSFPYPTTSGKLSRIVISAHHTKEDLDIMIQQLNIFTQLRADSEGDIRFVL</sequence>
<protein>
    <submittedName>
        <fullName evidence="3">Aminotransferase class I/II-fold pyridoxal phosphate-dependent enzyme</fullName>
    </submittedName>
</protein>
<evidence type="ECO:0000313" key="3">
    <source>
        <dbReference type="EMBL" id="MBW4360986.1"/>
    </source>
</evidence>
<dbReference type="Pfam" id="PF00155">
    <property type="entry name" value="Aminotran_1_2"/>
    <property type="match status" value="1"/>
</dbReference>
<proteinExistence type="predicted"/>
<feature type="domain" description="Aminotransferase class I/classII large" evidence="2">
    <location>
        <begin position="156"/>
        <end position="338"/>
    </location>
</feature>
<dbReference type="RefSeq" id="WP_219317468.1">
    <property type="nucleotide sequence ID" value="NZ_JAHWYN010000008.1"/>
</dbReference>
<keyword evidence="4" id="KW-1185">Reference proteome</keyword>
<dbReference type="Proteomes" id="UP000812031">
    <property type="component" value="Unassembled WGS sequence"/>
</dbReference>
<comment type="caution">
    <text evidence="3">The sequence shown here is derived from an EMBL/GenBank/DDBJ whole genome shotgun (WGS) entry which is preliminary data.</text>
</comment>
<evidence type="ECO:0000256" key="1">
    <source>
        <dbReference type="ARBA" id="ARBA00022679"/>
    </source>
</evidence>
<gene>
    <name evidence="3" type="ORF">KZH69_10870</name>
</gene>
<evidence type="ECO:0000313" key="4">
    <source>
        <dbReference type="Proteomes" id="UP000812031"/>
    </source>
</evidence>
<keyword evidence="3" id="KW-0032">Aminotransferase</keyword>
<dbReference type="EMBL" id="JAHWYN010000008">
    <property type="protein sequence ID" value="MBW4360986.1"/>
    <property type="molecule type" value="Genomic_DNA"/>
</dbReference>
<name>A0ABS6XWD3_9FLAO</name>
<reference evidence="3 4" key="1">
    <citation type="submission" date="2021-07" db="EMBL/GenBank/DDBJ databases">
        <title>Flavobacterium sp. nov. isolated from sediment on the Taihu Lake.</title>
        <authorList>
            <person name="Qu J.-H."/>
        </authorList>
    </citation>
    <scope>NUCLEOTIDE SEQUENCE [LARGE SCALE GENOMIC DNA]</scope>
    <source>
        <strain evidence="3 4">NAS39</strain>
    </source>
</reference>